<dbReference type="OrthoDB" id="9154877at2"/>
<evidence type="ECO:0000313" key="7">
    <source>
        <dbReference type="Proteomes" id="UP000076848"/>
    </source>
</evidence>
<sequence>MHCGSRPPSPLPPGQPALTPRERELLGYIAQGQSNKVIAIDFGISTRTAEAHRARIFRKMGVRTTLELACALCPHRCLAGTGTGAPGRAVVPLSGRPGSAA</sequence>
<dbReference type="STRING" id="288768.SAMEA3906486_01755"/>
<dbReference type="InterPro" id="IPR036388">
    <property type="entry name" value="WH-like_DNA-bd_sf"/>
</dbReference>
<dbReference type="InterPro" id="IPR016032">
    <property type="entry name" value="Sig_transdc_resp-reg_C-effctor"/>
</dbReference>
<evidence type="ECO:0000256" key="3">
    <source>
        <dbReference type="ARBA" id="ARBA00023163"/>
    </source>
</evidence>
<evidence type="ECO:0000313" key="6">
    <source>
        <dbReference type="EMBL" id="SAI67852.1"/>
    </source>
</evidence>
<dbReference type="PROSITE" id="PS50043">
    <property type="entry name" value="HTH_LUXR_2"/>
    <property type="match status" value="1"/>
</dbReference>
<gene>
    <name evidence="6" type="primary">uhpA</name>
    <name evidence="6" type="ORF">SAMEA3906486_01755</name>
</gene>
<protein>
    <submittedName>
        <fullName evidence="6">Regulatory protein</fullName>
    </submittedName>
</protein>
<dbReference type="Gene3D" id="1.10.10.10">
    <property type="entry name" value="Winged helix-like DNA-binding domain superfamily/Winged helix DNA-binding domain"/>
    <property type="match status" value="1"/>
</dbReference>
<feature type="domain" description="HTH luxR-type" evidence="5">
    <location>
        <begin position="11"/>
        <end position="76"/>
    </location>
</feature>
<organism evidence="6 7">
    <name type="scientific">Bordetella ansorpii</name>
    <dbReference type="NCBI Taxonomy" id="288768"/>
    <lineage>
        <taxon>Bacteria</taxon>
        <taxon>Pseudomonadati</taxon>
        <taxon>Pseudomonadota</taxon>
        <taxon>Betaproteobacteria</taxon>
        <taxon>Burkholderiales</taxon>
        <taxon>Alcaligenaceae</taxon>
        <taxon>Bordetella</taxon>
    </lineage>
</organism>
<dbReference type="GO" id="GO:0006355">
    <property type="term" value="P:regulation of DNA-templated transcription"/>
    <property type="evidence" value="ECO:0007669"/>
    <property type="project" value="InterPro"/>
</dbReference>
<dbReference type="AlphaFoldDB" id="A0A157SBP8"/>
<keyword evidence="1" id="KW-0805">Transcription regulation</keyword>
<feature type="region of interest" description="Disordered" evidence="4">
    <location>
        <begin position="82"/>
        <end position="101"/>
    </location>
</feature>
<dbReference type="GO" id="GO:0003677">
    <property type="term" value="F:DNA binding"/>
    <property type="evidence" value="ECO:0007669"/>
    <property type="project" value="UniProtKB-KW"/>
</dbReference>
<evidence type="ECO:0000256" key="4">
    <source>
        <dbReference type="SAM" id="MobiDB-lite"/>
    </source>
</evidence>
<dbReference type="PANTHER" id="PTHR44688">
    <property type="entry name" value="DNA-BINDING TRANSCRIPTIONAL ACTIVATOR DEVR_DOSR"/>
    <property type="match status" value="1"/>
</dbReference>
<evidence type="ECO:0000256" key="2">
    <source>
        <dbReference type="ARBA" id="ARBA00023125"/>
    </source>
</evidence>
<dbReference type="CDD" id="cd06170">
    <property type="entry name" value="LuxR_C_like"/>
    <property type="match status" value="1"/>
</dbReference>
<dbReference type="SUPFAM" id="SSF46894">
    <property type="entry name" value="C-terminal effector domain of the bipartite response regulators"/>
    <property type="match status" value="1"/>
</dbReference>
<dbReference type="Proteomes" id="UP000076848">
    <property type="component" value="Unassembled WGS sequence"/>
</dbReference>
<keyword evidence="7" id="KW-1185">Reference proteome</keyword>
<accession>A0A157SBP8</accession>
<dbReference type="PRINTS" id="PR00038">
    <property type="entry name" value="HTHLUXR"/>
</dbReference>
<proteinExistence type="predicted"/>
<dbReference type="SMART" id="SM00421">
    <property type="entry name" value="HTH_LUXR"/>
    <property type="match status" value="1"/>
</dbReference>
<dbReference type="Pfam" id="PF00196">
    <property type="entry name" value="GerE"/>
    <property type="match status" value="1"/>
</dbReference>
<dbReference type="InterPro" id="IPR000792">
    <property type="entry name" value="Tscrpt_reg_LuxR_C"/>
</dbReference>
<name>A0A157SBP8_9BORD</name>
<dbReference type="EMBL" id="FKIF01000002">
    <property type="protein sequence ID" value="SAI67852.1"/>
    <property type="molecule type" value="Genomic_DNA"/>
</dbReference>
<keyword evidence="2" id="KW-0238">DNA-binding</keyword>
<evidence type="ECO:0000256" key="1">
    <source>
        <dbReference type="ARBA" id="ARBA00023015"/>
    </source>
</evidence>
<reference evidence="6 7" key="1">
    <citation type="submission" date="2016-04" db="EMBL/GenBank/DDBJ databases">
        <authorList>
            <consortium name="Pathogen Informatics"/>
        </authorList>
    </citation>
    <scope>NUCLEOTIDE SEQUENCE [LARGE SCALE GENOMIC DNA]</scope>
    <source>
        <strain evidence="6 7">H050680373</strain>
    </source>
</reference>
<keyword evidence="3" id="KW-0804">Transcription</keyword>
<dbReference type="PANTHER" id="PTHR44688:SF16">
    <property type="entry name" value="DNA-BINDING TRANSCRIPTIONAL ACTIVATOR DEVR_DOSR"/>
    <property type="match status" value="1"/>
</dbReference>
<dbReference type="RefSeq" id="WP_082852957.1">
    <property type="nucleotide sequence ID" value="NZ_FKIF01000002.1"/>
</dbReference>
<evidence type="ECO:0000259" key="5">
    <source>
        <dbReference type="PROSITE" id="PS50043"/>
    </source>
</evidence>